<evidence type="ECO:0000313" key="3">
    <source>
        <dbReference type="RefSeq" id="XP_008582691.1"/>
    </source>
</evidence>
<keyword evidence="2" id="KW-1185">Reference proteome</keyword>
<organism evidence="2 3">
    <name type="scientific">Galeopterus variegatus</name>
    <name type="common">Malayan flying lemur</name>
    <name type="synonym">Cynocephalus variegatus</name>
    <dbReference type="NCBI Taxonomy" id="482537"/>
    <lineage>
        <taxon>Eukaryota</taxon>
        <taxon>Metazoa</taxon>
        <taxon>Chordata</taxon>
        <taxon>Craniata</taxon>
        <taxon>Vertebrata</taxon>
        <taxon>Euteleostomi</taxon>
        <taxon>Mammalia</taxon>
        <taxon>Eutheria</taxon>
        <taxon>Euarchontoglires</taxon>
        <taxon>Dermoptera</taxon>
        <taxon>Cynocephalidae</taxon>
        <taxon>Galeopterus</taxon>
    </lineage>
</organism>
<dbReference type="GeneID" id="103600223"/>
<feature type="region of interest" description="Disordered" evidence="1">
    <location>
        <begin position="1"/>
        <end position="32"/>
    </location>
</feature>
<gene>
    <name evidence="3" type="primary">STMND1</name>
</gene>
<dbReference type="PANTHER" id="PTHR10104:SF20">
    <property type="entry name" value="STATHMIN DOMAIN-CONTAINING PROTEIN 1"/>
    <property type="match status" value="1"/>
</dbReference>
<dbReference type="Proteomes" id="UP000694923">
    <property type="component" value="Unplaced"/>
</dbReference>
<protein>
    <submittedName>
        <fullName evidence="3">Stathmin domain-containing protein 1</fullName>
    </submittedName>
</protein>
<feature type="region of interest" description="Disordered" evidence="1">
    <location>
        <begin position="69"/>
        <end position="89"/>
    </location>
</feature>
<accession>A0ABM0RQ00</accession>
<name>A0ABM0RQ00_GALVR</name>
<dbReference type="InterPro" id="IPR000956">
    <property type="entry name" value="Stathmin_fam"/>
</dbReference>
<feature type="region of interest" description="Disordered" evidence="1">
    <location>
        <begin position="238"/>
        <end position="259"/>
    </location>
</feature>
<evidence type="ECO:0000256" key="1">
    <source>
        <dbReference type="SAM" id="MobiDB-lite"/>
    </source>
</evidence>
<evidence type="ECO:0000313" key="2">
    <source>
        <dbReference type="Proteomes" id="UP000694923"/>
    </source>
</evidence>
<dbReference type="PANTHER" id="PTHR10104">
    <property type="entry name" value="STATHMIN"/>
    <property type="match status" value="1"/>
</dbReference>
<feature type="compositionally biased region" description="Polar residues" evidence="1">
    <location>
        <begin position="249"/>
        <end position="259"/>
    </location>
</feature>
<proteinExistence type="predicted"/>
<dbReference type="RefSeq" id="XP_008582691.1">
    <property type="nucleotide sequence ID" value="XM_008584469.1"/>
</dbReference>
<sequence>MGCGPSQPAERQRQRRVPAPRKGWQEGGEANVTVTQSGENCYSQVEAALPKDTVDNAACLEQQTQVGGLPGTILESSPSPGERNRRANSDLVTRGLINKPQTLENRERQKSSDILEELIVQGIIQNPSKIFRNGESYDVMVSTTGKPLRKPPARLEKLKLRKEVKDFTVQDIEEKMQATAQEHRKTKEEIRKRLWSGRHLPPASHSDSAELGGAEVAFAKGHHALSSASFELSHLQEGKTLNRKKSKSDATSIDMNYNDESIGVVESDMSYNQEDDIF</sequence>
<reference evidence="3" key="1">
    <citation type="submission" date="2025-08" db="UniProtKB">
        <authorList>
            <consortium name="RefSeq"/>
        </authorList>
    </citation>
    <scope>IDENTIFICATION</scope>
</reference>
<dbReference type="PROSITE" id="PS51663">
    <property type="entry name" value="STATHMIN_3"/>
    <property type="match status" value="1"/>
</dbReference>